<proteinExistence type="predicted"/>
<sequence length="107" mass="12096">MRCLKHPSAKMIIFSDTTGVCESCVNEIAATEEKHGIHFLIEIKKDVYSDQFKKLEEWLKKQQEVSKKSVEWCITKALAIRAVLLGVSIEHILDGIAVSARVDELLI</sequence>
<reference evidence="1 2" key="1">
    <citation type="journal article" date="2016" name="Nat. Commun.">
        <title>Thousands of microbial genomes shed light on interconnected biogeochemical processes in an aquifer system.</title>
        <authorList>
            <person name="Anantharaman K."/>
            <person name="Brown C.T."/>
            <person name="Hug L.A."/>
            <person name="Sharon I."/>
            <person name="Castelle C.J."/>
            <person name="Probst A.J."/>
            <person name="Thomas B.C."/>
            <person name="Singh A."/>
            <person name="Wilkins M.J."/>
            <person name="Karaoz U."/>
            <person name="Brodie E.L."/>
            <person name="Williams K.H."/>
            <person name="Hubbard S.S."/>
            <person name="Banfield J.F."/>
        </authorList>
    </citation>
    <scope>NUCLEOTIDE SEQUENCE [LARGE SCALE GENOMIC DNA]</scope>
</reference>
<dbReference type="STRING" id="1802555.A2755_00615"/>
<name>A0A1F8DTD5_9BACT</name>
<comment type="caution">
    <text evidence="1">The sequence shown here is derived from an EMBL/GenBank/DDBJ whole genome shotgun (WGS) entry which is preliminary data.</text>
</comment>
<organism evidence="1 2">
    <name type="scientific">Candidatus Wolfebacteria bacterium RIFCSPHIGHO2_01_FULL_48_22</name>
    <dbReference type="NCBI Taxonomy" id="1802555"/>
    <lineage>
        <taxon>Bacteria</taxon>
        <taxon>Candidatus Wolfeibacteriota</taxon>
    </lineage>
</organism>
<accession>A0A1F8DTD5</accession>
<dbReference type="EMBL" id="MGIP01000005">
    <property type="protein sequence ID" value="OGM91854.1"/>
    <property type="molecule type" value="Genomic_DNA"/>
</dbReference>
<protein>
    <submittedName>
        <fullName evidence="1">Uncharacterized protein</fullName>
    </submittedName>
</protein>
<gene>
    <name evidence="1" type="ORF">A2755_00615</name>
</gene>
<dbReference type="AlphaFoldDB" id="A0A1F8DTD5"/>
<evidence type="ECO:0000313" key="1">
    <source>
        <dbReference type="EMBL" id="OGM91854.1"/>
    </source>
</evidence>
<evidence type="ECO:0000313" key="2">
    <source>
        <dbReference type="Proteomes" id="UP000177029"/>
    </source>
</evidence>
<dbReference type="Proteomes" id="UP000177029">
    <property type="component" value="Unassembled WGS sequence"/>
</dbReference>